<reference evidence="2 3" key="1">
    <citation type="submission" date="2018-10" db="EMBL/GenBank/DDBJ databases">
        <title>Genomic Encyclopedia of Archaeal and Bacterial Type Strains, Phase II (KMG-II): from individual species to whole genera.</title>
        <authorList>
            <person name="Goeker M."/>
        </authorList>
    </citation>
    <scope>NUCLEOTIDE SEQUENCE [LARGE SCALE GENOMIC DNA]</scope>
    <source>
        <strain evidence="2 3">DSM 23424</strain>
    </source>
</reference>
<dbReference type="Pfam" id="PF00903">
    <property type="entry name" value="Glyoxalase"/>
    <property type="match status" value="1"/>
</dbReference>
<sequence>MENKFHVSLPCMHIEATENFYNKIIGATIGRKAKNWVDVNLFGHQITFTKSGKFNFEYPNYMFEKTVLPSFHFGVIMDKTEWNNLYEKLKAHIHIDKTLFLYDQNGEHQSYFIKDPNGYVIEFKCFSADNSIFKS</sequence>
<dbReference type="SUPFAM" id="SSF54593">
    <property type="entry name" value="Glyoxalase/Bleomycin resistance protein/Dihydroxybiphenyl dioxygenase"/>
    <property type="match status" value="1"/>
</dbReference>
<feature type="domain" description="Glyoxalase/fosfomycin resistance/dioxygenase" evidence="1">
    <location>
        <begin position="6"/>
        <end position="123"/>
    </location>
</feature>
<evidence type="ECO:0000259" key="1">
    <source>
        <dbReference type="Pfam" id="PF00903"/>
    </source>
</evidence>
<dbReference type="Gene3D" id="3.10.180.10">
    <property type="entry name" value="2,3-Dihydroxybiphenyl 1,2-Dioxygenase, domain 1"/>
    <property type="match status" value="1"/>
</dbReference>
<dbReference type="Proteomes" id="UP000271339">
    <property type="component" value="Unassembled WGS sequence"/>
</dbReference>
<dbReference type="PANTHER" id="PTHR39434:SF1">
    <property type="entry name" value="VOC DOMAIN-CONTAINING PROTEIN"/>
    <property type="match status" value="1"/>
</dbReference>
<dbReference type="AlphaFoldDB" id="A0A3L9Z4R4"/>
<keyword evidence="2" id="KW-0223">Dioxygenase</keyword>
<proteinExistence type="predicted"/>
<dbReference type="InterPro" id="IPR004360">
    <property type="entry name" value="Glyas_Fos-R_dOase_dom"/>
</dbReference>
<comment type="caution">
    <text evidence="2">The sequence shown here is derived from an EMBL/GenBank/DDBJ whole genome shotgun (WGS) entry which is preliminary data.</text>
</comment>
<keyword evidence="3" id="KW-1185">Reference proteome</keyword>
<gene>
    <name evidence="2" type="ORF">BXY75_0874</name>
</gene>
<dbReference type="PANTHER" id="PTHR39434">
    <property type="match status" value="1"/>
</dbReference>
<organism evidence="2 3">
    <name type="scientific">Ulvibacter antarcticus</name>
    <dbReference type="NCBI Taxonomy" id="442714"/>
    <lineage>
        <taxon>Bacteria</taxon>
        <taxon>Pseudomonadati</taxon>
        <taxon>Bacteroidota</taxon>
        <taxon>Flavobacteriia</taxon>
        <taxon>Flavobacteriales</taxon>
        <taxon>Flavobacteriaceae</taxon>
        <taxon>Ulvibacter</taxon>
    </lineage>
</organism>
<protein>
    <submittedName>
        <fullName evidence="2">Extradiol dioxygenase family protein</fullName>
    </submittedName>
</protein>
<dbReference type="InterPro" id="IPR029068">
    <property type="entry name" value="Glyas_Bleomycin-R_OHBP_Dase"/>
</dbReference>
<dbReference type="GO" id="GO:0051213">
    <property type="term" value="F:dioxygenase activity"/>
    <property type="evidence" value="ECO:0007669"/>
    <property type="project" value="UniProtKB-KW"/>
</dbReference>
<accession>A0A3L9Z4R4</accession>
<dbReference type="RefSeq" id="WP_121906445.1">
    <property type="nucleotide sequence ID" value="NZ_REFC01000011.1"/>
</dbReference>
<evidence type="ECO:0000313" key="2">
    <source>
        <dbReference type="EMBL" id="RMA66449.1"/>
    </source>
</evidence>
<dbReference type="OrthoDB" id="793940at2"/>
<keyword evidence="2" id="KW-0560">Oxidoreductase</keyword>
<dbReference type="EMBL" id="REFC01000011">
    <property type="protein sequence ID" value="RMA66449.1"/>
    <property type="molecule type" value="Genomic_DNA"/>
</dbReference>
<name>A0A3L9Z4R4_9FLAO</name>
<evidence type="ECO:0000313" key="3">
    <source>
        <dbReference type="Proteomes" id="UP000271339"/>
    </source>
</evidence>